<keyword evidence="2" id="KW-0472">Membrane</keyword>
<dbReference type="KEGG" id="psol:S284_02620"/>
<reference evidence="4" key="1">
    <citation type="submission" date="2016-11" db="EMBL/GenBank/DDBJ databases">
        <title>Genome sequence of Candidatus Phytoplasma solani strain SA-1.</title>
        <authorList>
            <person name="Haryono M."/>
            <person name="Samarzija I."/>
            <person name="Seruga Music M."/>
            <person name="Hogenhout S."/>
            <person name="Kuo C.-H."/>
        </authorList>
    </citation>
    <scope>NUCLEOTIDE SEQUENCE [LARGE SCALE GENOMIC DNA]</scope>
    <source>
        <strain evidence="4">SA-1</strain>
    </source>
</reference>
<comment type="caution">
    <text evidence="3">The sequence shown here is derived from an EMBL/GenBank/DDBJ whole genome shotgun (WGS) entry which is preliminary data.</text>
</comment>
<name>A0A421NY89_9MOLU</name>
<dbReference type="EMBL" id="MPBG01000002">
    <property type="protein sequence ID" value="RMI88942.1"/>
    <property type="molecule type" value="Genomic_DNA"/>
</dbReference>
<feature type="transmembrane region" description="Helical" evidence="2">
    <location>
        <begin position="97"/>
        <end position="121"/>
    </location>
</feature>
<organism evidence="3 4">
    <name type="scientific">Candidatus Phytoplasma solani</name>
    <dbReference type="NCBI Taxonomy" id="69896"/>
    <lineage>
        <taxon>Bacteria</taxon>
        <taxon>Bacillati</taxon>
        <taxon>Mycoplasmatota</taxon>
        <taxon>Mollicutes</taxon>
        <taxon>Acholeplasmatales</taxon>
        <taxon>Acholeplasmataceae</taxon>
        <taxon>Candidatus Phytoplasma</taxon>
        <taxon>16SrXII (Stolbur group)</taxon>
    </lineage>
</organism>
<sequence>MPVRGTSTTTTVRKKATVAKTPSQDSNENKIHHLVKLLLLNFFITPLLFFLTVFLCNETINILISTTKNTEGNTLISNSIFFDFLFKTVRYDDAFKSFGFCILFYRWFFLLYMVFIIIFNITKTFKNIANKN</sequence>
<evidence type="ECO:0000256" key="1">
    <source>
        <dbReference type="SAM" id="MobiDB-lite"/>
    </source>
</evidence>
<evidence type="ECO:0000313" key="4">
    <source>
        <dbReference type="Proteomes" id="UP000283896"/>
    </source>
</evidence>
<feature type="compositionally biased region" description="Low complexity" evidence="1">
    <location>
        <begin position="1"/>
        <end position="11"/>
    </location>
</feature>
<dbReference type="STRING" id="69896.S284_02620"/>
<keyword evidence="2" id="KW-1133">Transmembrane helix</keyword>
<dbReference type="RefSeq" id="WP_023161384.1">
    <property type="nucleotide sequence ID" value="NC_022588.1"/>
</dbReference>
<protein>
    <submittedName>
        <fullName evidence="3">Uncharacterized protein</fullName>
    </submittedName>
</protein>
<dbReference type="Proteomes" id="UP000283896">
    <property type="component" value="Unassembled WGS sequence"/>
</dbReference>
<accession>A0A421NY89</accession>
<keyword evidence="4" id="KW-1185">Reference proteome</keyword>
<dbReference type="AlphaFoldDB" id="A0A421NY89"/>
<evidence type="ECO:0000256" key="2">
    <source>
        <dbReference type="SAM" id="Phobius"/>
    </source>
</evidence>
<evidence type="ECO:0000313" key="3">
    <source>
        <dbReference type="EMBL" id="RMI88942.1"/>
    </source>
</evidence>
<proteinExistence type="predicted"/>
<feature type="transmembrane region" description="Helical" evidence="2">
    <location>
        <begin position="37"/>
        <end position="55"/>
    </location>
</feature>
<gene>
    <name evidence="3" type="ORF">PSSA1_v1c1470</name>
</gene>
<feature type="region of interest" description="Disordered" evidence="1">
    <location>
        <begin position="1"/>
        <end position="25"/>
    </location>
</feature>
<keyword evidence="2" id="KW-0812">Transmembrane</keyword>